<organism evidence="4 5">
    <name type="scientific">Frankia nepalensis</name>
    <dbReference type="NCBI Taxonomy" id="1836974"/>
    <lineage>
        <taxon>Bacteria</taxon>
        <taxon>Bacillati</taxon>
        <taxon>Actinomycetota</taxon>
        <taxon>Actinomycetes</taxon>
        <taxon>Frankiales</taxon>
        <taxon>Frankiaceae</taxon>
        <taxon>Frankia</taxon>
    </lineage>
</organism>
<evidence type="ECO:0000313" key="5">
    <source>
        <dbReference type="Proteomes" id="UP000604475"/>
    </source>
</evidence>
<dbReference type="EMBL" id="JAEACQ010000157">
    <property type="protein sequence ID" value="MBL7627158.1"/>
    <property type="molecule type" value="Genomic_DNA"/>
</dbReference>
<evidence type="ECO:0000256" key="2">
    <source>
        <dbReference type="ARBA" id="ARBA00022729"/>
    </source>
</evidence>
<accession>A0A937RIU4</accession>
<feature type="domain" description="Leucine-binding protein" evidence="3">
    <location>
        <begin position="75"/>
        <end position="419"/>
    </location>
</feature>
<comment type="similarity">
    <text evidence="1">Belongs to the leucine-binding protein family.</text>
</comment>
<dbReference type="Pfam" id="PF13458">
    <property type="entry name" value="Peripla_BP_6"/>
    <property type="match status" value="1"/>
</dbReference>
<dbReference type="SUPFAM" id="SSF53822">
    <property type="entry name" value="Periplasmic binding protein-like I"/>
    <property type="match status" value="1"/>
</dbReference>
<dbReference type="InterPro" id="IPR028082">
    <property type="entry name" value="Peripla_BP_I"/>
</dbReference>
<sequence>MWRTGGDGPDPPDSLSAFRHSQRRDVTVLSCLRRRGRAAVAAAGVVIPLAVAGCASAGSSGAGVSCDSPGVTPTEVKVGLVYPDSGPVGAGFRYARSGVEARIALANASGGVNGRKIVLEWRDDQGNTSGFARAADDLLRAGVFGLIAETLFVADTADRLDKEGVPVAGVPGEAVWTQHRNMFTFGSLQAAGSSVTTFGLYLRRFGATRAALVFNDTQSRSAEGLVRLFTDSLRSQGIAVADPIGYTPGITSPDRVAAQIKALDADAFVGIVSGEDLPPIYTAAKRAGLTFKVALASSGYDTQFLARHGASMAGVSVLTPHVLFTADSPALHAYRQAVIDHAPELDQTDNEIALGAYITTDEFLLGLELAGACPTRAAFIDNLRAVRDYDAGGLIPTTDLSRFGDPNLCYSFVRVNQTGTAFEVVPGVGGPDPHQWCGTRLGA</sequence>
<evidence type="ECO:0000256" key="1">
    <source>
        <dbReference type="ARBA" id="ARBA00010062"/>
    </source>
</evidence>
<reference evidence="4" key="1">
    <citation type="submission" date="2020-12" db="EMBL/GenBank/DDBJ databases">
        <title>Genomic characterization of non-nitrogen-fixing Frankia strains.</title>
        <authorList>
            <person name="Carlos-Shanley C."/>
            <person name="Guerra T."/>
            <person name="Hahn D."/>
        </authorList>
    </citation>
    <scope>NUCLEOTIDE SEQUENCE</scope>
    <source>
        <strain evidence="4">CN6</strain>
    </source>
</reference>
<name>A0A937RIU4_9ACTN</name>
<comment type="caution">
    <text evidence="4">The sequence shown here is derived from an EMBL/GenBank/DDBJ whole genome shotgun (WGS) entry which is preliminary data.</text>
</comment>
<keyword evidence="5" id="KW-1185">Reference proteome</keyword>
<dbReference type="Proteomes" id="UP000604475">
    <property type="component" value="Unassembled WGS sequence"/>
</dbReference>
<protein>
    <submittedName>
        <fullName evidence="4">ABC transporter substrate-binding protein</fullName>
    </submittedName>
</protein>
<dbReference type="Gene3D" id="3.40.50.2300">
    <property type="match status" value="2"/>
</dbReference>
<dbReference type="AlphaFoldDB" id="A0A937RIU4"/>
<dbReference type="InterPro" id="IPR028081">
    <property type="entry name" value="Leu-bd"/>
</dbReference>
<dbReference type="PANTHER" id="PTHR30483:SF6">
    <property type="entry name" value="PERIPLASMIC BINDING PROTEIN OF ABC TRANSPORTER FOR NATURAL AMINO ACIDS"/>
    <property type="match status" value="1"/>
</dbReference>
<proteinExistence type="inferred from homology"/>
<gene>
    <name evidence="4" type="ORF">I7412_08255</name>
</gene>
<dbReference type="CDD" id="cd06341">
    <property type="entry name" value="PBP1_ABC_ligand_binding-like"/>
    <property type="match status" value="1"/>
</dbReference>
<dbReference type="InterPro" id="IPR051010">
    <property type="entry name" value="BCAA_transport"/>
</dbReference>
<evidence type="ECO:0000313" key="4">
    <source>
        <dbReference type="EMBL" id="MBL7627158.1"/>
    </source>
</evidence>
<keyword evidence="2" id="KW-0732">Signal</keyword>
<evidence type="ECO:0000259" key="3">
    <source>
        <dbReference type="Pfam" id="PF13458"/>
    </source>
</evidence>
<dbReference type="PANTHER" id="PTHR30483">
    <property type="entry name" value="LEUCINE-SPECIFIC-BINDING PROTEIN"/>
    <property type="match status" value="1"/>
</dbReference>